<reference evidence="1" key="1">
    <citation type="submission" date="2022-08" db="EMBL/GenBank/DDBJ databases">
        <title>Genome Sequence of Lecanicillium fungicola.</title>
        <authorList>
            <person name="Buettner E."/>
        </authorList>
    </citation>
    <scope>NUCLEOTIDE SEQUENCE</scope>
    <source>
        <strain evidence="1">Babe33</strain>
    </source>
</reference>
<evidence type="ECO:0000313" key="2">
    <source>
        <dbReference type="Proteomes" id="UP001143910"/>
    </source>
</evidence>
<comment type="caution">
    <text evidence="1">The sequence shown here is derived from an EMBL/GenBank/DDBJ whole genome shotgun (WGS) entry which is preliminary data.</text>
</comment>
<name>A0ACC1N8B4_9HYPO</name>
<gene>
    <name evidence="1" type="ORF">NQ176_g5903</name>
</gene>
<sequence length="482" mass="55042">MANSDSVYSALRKLVAIGLLSREPNLAEEWSKSCSLVDEEIDRFRQCEYKIKVQRDNFIEELKQYTKFGGNDDGDRVELQKRVKDIMTEFENCCKIAKKNTALWQPKHQPNGPDDAPGQVLNSAARQIRQLGILATEAQSPGRAQNTAKLMPTKSRPQQTLSTRDEASVQGFVEKMETKMSSLAAFVRTTTSKNPIFIIRTREMQPTLWRDNEAIRNELYSLHNRFKNVAAFVPRAIQLQFGGQDFYPWIQQLDLDKKLSPKSPPIFFRLEAVEESAPEEPQSQLLVATPISSPGPRLQDLQWHDVDMEDNNDKFNFRLVHDFEFGDRPTLDAVISDTRRCSLEDRITVAAHIAVAYLQFATVNLGNMPRKAKNYRVRLSSRNTESGSTKTQVWLENGFGKQPARDMRDTYEEIEQTATKELGRLLLQIFSFSLNGGDCVYRPLVRACSEAKPDASGRPYEIIEEVAAVLRPLHRTEKLRRQ</sequence>
<organism evidence="1 2">
    <name type="scientific">Zarea fungicola</name>
    <dbReference type="NCBI Taxonomy" id="93591"/>
    <lineage>
        <taxon>Eukaryota</taxon>
        <taxon>Fungi</taxon>
        <taxon>Dikarya</taxon>
        <taxon>Ascomycota</taxon>
        <taxon>Pezizomycotina</taxon>
        <taxon>Sordariomycetes</taxon>
        <taxon>Hypocreomycetidae</taxon>
        <taxon>Hypocreales</taxon>
        <taxon>Cordycipitaceae</taxon>
        <taxon>Zarea</taxon>
    </lineage>
</organism>
<evidence type="ECO:0000313" key="1">
    <source>
        <dbReference type="EMBL" id="KAJ2974726.1"/>
    </source>
</evidence>
<dbReference type="EMBL" id="JANJQO010000794">
    <property type="protein sequence ID" value="KAJ2974726.1"/>
    <property type="molecule type" value="Genomic_DNA"/>
</dbReference>
<keyword evidence="2" id="KW-1185">Reference proteome</keyword>
<accession>A0ACC1N8B4</accession>
<dbReference type="Proteomes" id="UP001143910">
    <property type="component" value="Unassembled WGS sequence"/>
</dbReference>
<proteinExistence type="predicted"/>
<protein>
    <submittedName>
        <fullName evidence="1">Uncharacterized protein</fullName>
    </submittedName>
</protein>